<evidence type="ECO:0000313" key="16">
    <source>
        <dbReference type="Proteomes" id="UP001465755"/>
    </source>
</evidence>
<evidence type="ECO:0000256" key="5">
    <source>
        <dbReference type="ARBA" id="ARBA00022737"/>
    </source>
</evidence>
<evidence type="ECO:0000313" key="15">
    <source>
        <dbReference type="EMBL" id="KAK9797036.1"/>
    </source>
</evidence>
<dbReference type="InterPro" id="IPR046342">
    <property type="entry name" value="CBS_dom_sf"/>
</dbReference>
<protein>
    <recommendedName>
        <fullName evidence="12">Chloride channel protein</fullName>
    </recommendedName>
</protein>
<sequence>MEHSRVEVAGFRHCSGRYNCTGTNPTVPARVDLLPHFFARDGMPERLLCSPGSAGKGQNLKNLLGMAQQRPKPEVGEATRPGQVAGISERSTRAVGTGESLDYHTVYNVPHVWRQRHTSPALIFKIKRQTFLKLLATLTIGVLVGVMAVGMAICTENILAWKNAFIRQVIHDGHPFGIVRGCLVHVTFSVILTLAGCLMVQLWAPAAAASGVSLVIAYLNGNAIPGFLNARSLAVKWAGTVLSVSANLTVGPEAPMVHLGACMSHLVAHFLCVTSDKWQRLQQSYVHHRSEGGDEDDNGLAIDSAFNPLLEKSGHPKELPVLHSDFDRREFVCAGAAAGIAAAFGAPIGGVLFSMEEAATHWSRKMAWRCFLCTTVSVFTLAQLHPRWRNGVLSFQGVADMINLDWFHQFPFLVLVSMGGGLLGATFNWLRKTLLTVKAAPDNTRLRCAQGVAVAALTIALMFTLSYWVGTCVTVPDWQDYGYTFHCQNGQYNDLATLFLANQDDTIRRLFSMGSLSPQQQVCKGDNCYFTLRSLMMLAPVYLGLMSMAACLAIPGGLFTPSIIVGGSFGGTCGVLLMEWLPHWHIQPGVYAMCAAAAMLGGVFRASISLVVLLVEGTQSTKFMLGIITAVICSNWLGEFVHSDGVYETDLERDGTVIFLKPYAPRTLQPKSAEDVMTSEVWCFREVESLDFILGVLRRTTHNGFPVVRRTAPAGVEASSSHPRHAQDLGVTRKGELQGLILRSQILILISEREFCDEHGHPLADNAQPGLDRALELDRKMRTFYRYHFMHQRSMLTNLELTQSLLQLQGQLDGTADGSLLLQEAGRSASNASQDVGEGRDRQGLPCGGVDADAEGLRRPSLFVNLATYMDIAPPSVKHNTPAERAHDMFTSLGLRHLAVVDDQACVSGIITRQDLDHAAGPGAWRRNKVSARPASLPAQLRLGLAKLTSWAASRTFSSSSNHLEIARSGSSSSPSGSAPGPQNGLLDDR</sequence>
<evidence type="ECO:0000256" key="11">
    <source>
        <dbReference type="PROSITE-ProRule" id="PRU00703"/>
    </source>
</evidence>
<evidence type="ECO:0000256" key="4">
    <source>
        <dbReference type="ARBA" id="ARBA00022692"/>
    </source>
</evidence>
<dbReference type="PANTHER" id="PTHR11689">
    <property type="entry name" value="CHLORIDE CHANNEL PROTEIN CLC FAMILY MEMBER"/>
    <property type="match status" value="1"/>
</dbReference>
<dbReference type="SUPFAM" id="SSF81340">
    <property type="entry name" value="Clc chloride channel"/>
    <property type="match status" value="1"/>
</dbReference>
<dbReference type="Pfam" id="PF00654">
    <property type="entry name" value="Voltage_CLC"/>
    <property type="match status" value="1"/>
</dbReference>
<feature type="region of interest" description="Disordered" evidence="13">
    <location>
        <begin position="71"/>
        <end position="91"/>
    </location>
</feature>
<evidence type="ECO:0000256" key="10">
    <source>
        <dbReference type="ARBA" id="ARBA00023214"/>
    </source>
</evidence>
<reference evidence="15 16" key="1">
    <citation type="journal article" date="2024" name="Nat. Commun.">
        <title>Phylogenomics reveals the evolutionary origins of lichenization in chlorophyte algae.</title>
        <authorList>
            <person name="Puginier C."/>
            <person name="Libourel C."/>
            <person name="Otte J."/>
            <person name="Skaloud P."/>
            <person name="Haon M."/>
            <person name="Grisel S."/>
            <person name="Petersen M."/>
            <person name="Berrin J.G."/>
            <person name="Delaux P.M."/>
            <person name="Dal Grande F."/>
            <person name="Keller J."/>
        </authorList>
    </citation>
    <scope>NUCLEOTIDE SEQUENCE [LARGE SCALE GENOMIC DNA]</scope>
    <source>
        <strain evidence="15 16">SAG 2036</strain>
    </source>
</reference>
<keyword evidence="7 12" id="KW-0406">Ion transport</keyword>
<organism evidence="15 16">
    <name type="scientific">Symbiochloris irregularis</name>
    <dbReference type="NCBI Taxonomy" id="706552"/>
    <lineage>
        <taxon>Eukaryota</taxon>
        <taxon>Viridiplantae</taxon>
        <taxon>Chlorophyta</taxon>
        <taxon>core chlorophytes</taxon>
        <taxon>Trebouxiophyceae</taxon>
        <taxon>Trebouxiales</taxon>
        <taxon>Trebouxiaceae</taxon>
        <taxon>Symbiochloris</taxon>
    </lineage>
</organism>
<comment type="caution">
    <text evidence="15">The sequence shown here is derived from an EMBL/GenBank/DDBJ whole genome shotgun (WGS) entry which is preliminary data.</text>
</comment>
<keyword evidence="8 11" id="KW-0129">CBS domain</keyword>
<keyword evidence="4 12" id="KW-0812">Transmembrane</keyword>
<feature type="transmembrane region" description="Helical" evidence="12">
    <location>
        <begin position="334"/>
        <end position="354"/>
    </location>
</feature>
<dbReference type="GO" id="GO:0005254">
    <property type="term" value="F:chloride channel activity"/>
    <property type="evidence" value="ECO:0007669"/>
    <property type="project" value="UniProtKB-UniRule"/>
</dbReference>
<dbReference type="Pfam" id="PF00571">
    <property type="entry name" value="CBS"/>
    <property type="match status" value="1"/>
</dbReference>
<feature type="compositionally biased region" description="Low complexity" evidence="13">
    <location>
        <begin position="969"/>
        <end position="982"/>
    </location>
</feature>
<accession>A0AAW1NWC7</accession>
<feature type="transmembrane region" description="Helical" evidence="12">
    <location>
        <begin position="131"/>
        <end position="153"/>
    </location>
</feature>
<dbReference type="PROSITE" id="PS51371">
    <property type="entry name" value="CBS"/>
    <property type="match status" value="1"/>
</dbReference>
<feature type="transmembrane region" description="Helical" evidence="12">
    <location>
        <begin position="366"/>
        <end position="386"/>
    </location>
</feature>
<evidence type="ECO:0000256" key="7">
    <source>
        <dbReference type="ARBA" id="ARBA00023065"/>
    </source>
</evidence>
<evidence type="ECO:0000256" key="9">
    <source>
        <dbReference type="ARBA" id="ARBA00023136"/>
    </source>
</evidence>
<evidence type="ECO:0000256" key="1">
    <source>
        <dbReference type="ARBA" id="ARBA00004141"/>
    </source>
</evidence>
<keyword evidence="6 12" id="KW-1133">Transmembrane helix</keyword>
<dbReference type="SUPFAM" id="SSF54631">
    <property type="entry name" value="CBS-domain pair"/>
    <property type="match status" value="1"/>
</dbReference>
<feature type="transmembrane region" description="Helical" evidence="12">
    <location>
        <begin position="173"/>
        <end position="195"/>
    </location>
</feature>
<dbReference type="EMBL" id="JALJOQ010000110">
    <property type="protein sequence ID" value="KAK9797036.1"/>
    <property type="molecule type" value="Genomic_DNA"/>
</dbReference>
<keyword evidence="9 12" id="KW-0472">Membrane</keyword>
<proteinExistence type="inferred from homology"/>
<comment type="similarity">
    <text evidence="2 12">Belongs to the chloride channel (TC 2.A.49) family.</text>
</comment>
<feature type="transmembrane region" description="Helical" evidence="12">
    <location>
        <begin position="561"/>
        <end position="578"/>
    </location>
</feature>
<dbReference type="InterPro" id="IPR051280">
    <property type="entry name" value="Cl-channel/antiporter"/>
</dbReference>
<dbReference type="Gene3D" id="1.10.3080.10">
    <property type="entry name" value="Clc chloride channel"/>
    <property type="match status" value="1"/>
</dbReference>
<evidence type="ECO:0000256" key="13">
    <source>
        <dbReference type="SAM" id="MobiDB-lite"/>
    </source>
</evidence>
<feature type="region of interest" description="Disordered" evidence="13">
    <location>
        <begin position="827"/>
        <end position="851"/>
    </location>
</feature>
<feature type="transmembrane region" description="Helical" evidence="12">
    <location>
        <begin position="451"/>
        <end position="469"/>
    </location>
</feature>
<name>A0AAW1NWC7_9CHLO</name>
<dbReference type="Gene3D" id="3.10.580.10">
    <property type="entry name" value="CBS-domain"/>
    <property type="match status" value="1"/>
</dbReference>
<dbReference type="InterPro" id="IPR000644">
    <property type="entry name" value="CBS_dom"/>
</dbReference>
<comment type="subcellular location">
    <subcellularLocation>
        <location evidence="1 12">Membrane</location>
        <topology evidence="1 12">Multi-pass membrane protein</topology>
    </subcellularLocation>
</comment>
<dbReference type="GO" id="GO:0016020">
    <property type="term" value="C:membrane"/>
    <property type="evidence" value="ECO:0007669"/>
    <property type="project" value="UniProtKB-SubCell"/>
</dbReference>
<dbReference type="PRINTS" id="PR00762">
    <property type="entry name" value="CLCHANNEL"/>
</dbReference>
<feature type="transmembrane region" description="Helical" evidence="12">
    <location>
        <begin position="590"/>
        <end position="615"/>
    </location>
</feature>
<keyword evidence="10 12" id="KW-0868">Chloride</keyword>
<evidence type="ECO:0000259" key="14">
    <source>
        <dbReference type="PROSITE" id="PS51371"/>
    </source>
</evidence>
<keyword evidence="16" id="KW-1185">Reference proteome</keyword>
<evidence type="ECO:0000256" key="12">
    <source>
        <dbReference type="RuleBase" id="RU361221"/>
    </source>
</evidence>
<dbReference type="InterPro" id="IPR001807">
    <property type="entry name" value="ClC"/>
</dbReference>
<feature type="transmembrane region" description="Helical" evidence="12">
    <location>
        <begin position="535"/>
        <end position="554"/>
    </location>
</feature>
<feature type="region of interest" description="Disordered" evidence="13">
    <location>
        <begin position="958"/>
        <end position="990"/>
    </location>
</feature>
<dbReference type="PANTHER" id="PTHR11689:SF161">
    <property type="entry name" value="CHLORIDE CHANNEL PROTEIN"/>
    <property type="match status" value="1"/>
</dbReference>
<feature type="domain" description="CBS" evidence="14">
    <location>
        <begin position="870"/>
        <end position="930"/>
    </location>
</feature>
<dbReference type="AlphaFoldDB" id="A0AAW1NWC7"/>
<feature type="transmembrane region" description="Helical" evidence="12">
    <location>
        <begin position="406"/>
        <end position="430"/>
    </location>
</feature>
<evidence type="ECO:0000256" key="3">
    <source>
        <dbReference type="ARBA" id="ARBA00022448"/>
    </source>
</evidence>
<dbReference type="InterPro" id="IPR014743">
    <property type="entry name" value="Cl-channel_core"/>
</dbReference>
<evidence type="ECO:0000256" key="8">
    <source>
        <dbReference type="ARBA" id="ARBA00023122"/>
    </source>
</evidence>
<evidence type="ECO:0000256" key="6">
    <source>
        <dbReference type="ARBA" id="ARBA00022989"/>
    </source>
</evidence>
<dbReference type="Proteomes" id="UP001465755">
    <property type="component" value="Unassembled WGS sequence"/>
</dbReference>
<feature type="transmembrane region" description="Helical" evidence="12">
    <location>
        <begin position="202"/>
        <end position="219"/>
    </location>
</feature>
<keyword evidence="3 12" id="KW-0813">Transport</keyword>
<gene>
    <name evidence="15" type="ORF">WJX73_002454</name>
</gene>
<evidence type="ECO:0000256" key="2">
    <source>
        <dbReference type="ARBA" id="ARBA00009476"/>
    </source>
</evidence>
<keyword evidence="5" id="KW-0677">Repeat</keyword>
<dbReference type="SMART" id="SM00116">
    <property type="entry name" value="CBS"/>
    <property type="match status" value="2"/>
</dbReference>